<keyword evidence="5" id="KW-0769">Symport</keyword>
<accession>A0AAV5WFD4</accession>
<dbReference type="InterPro" id="IPR037272">
    <property type="entry name" value="SNS_sf"/>
</dbReference>
<dbReference type="GO" id="GO:0089718">
    <property type="term" value="P:amino acid import across plasma membrane"/>
    <property type="evidence" value="ECO:0007669"/>
    <property type="project" value="TreeGrafter"/>
</dbReference>
<proteinExistence type="inferred from homology"/>
<evidence type="ECO:0000313" key="11">
    <source>
        <dbReference type="Proteomes" id="UP001432322"/>
    </source>
</evidence>
<keyword evidence="4 9" id="KW-0812">Transmembrane</keyword>
<comment type="caution">
    <text evidence="10">The sequence shown here is derived from an EMBL/GenBank/DDBJ whole genome shotgun (WGS) entry which is preliminary data.</text>
</comment>
<feature type="transmembrane region" description="Helical" evidence="9">
    <location>
        <begin position="76"/>
        <end position="95"/>
    </location>
</feature>
<evidence type="ECO:0000256" key="8">
    <source>
        <dbReference type="ARBA" id="ARBA00023180"/>
    </source>
</evidence>
<protein>
    <recommendedName>
        <fullName evidence="12">Neurotransmitter transporter</fullName>
    </recommendedName>
</protein>
<keyword evidence="8" id="KW-0325">Glycoprotein</keyword>
<evidence type="ECO:0000256" key="3">
    <source>
        <dbReference type="ARBA" id="ARBA00022448"/>
    </source>
</evidence>
<feature type="non-terminal residue" evidence="10">
    <location>
        <position position="310"/>
    </location>
</feature>
<feature type="non-terminal residue" evidence="10">
    <location>
        <position position="1"/>
    </location>
</feature>
<dbReference type="GO" id="GO:0005283">
    <property type="term" value="F:amino acid:sodium symporter activity"/>
    <property type="evidence" value="ECO:0007669"/>
    <property type="project" value="TreeGrafter"/>
</dbReference>
<dbReference type="PROSITE" id="PS50267">
    <property type="entry name" value="NA_NEUROTRAN_SYMP_3"/>
    <property type="match status" value="1"/>
</dbReference>
<evidence type="ECO:0000256" key="5">
    <source>
        <dbReference type="ARBA" id="ARBA00022847"/>
    </source>
</evidence>
<gene>
    <name evidence="10" type="ORF">PFISCL1PPCAC_20690</name>
</gene>
<keyword evidence="6 9" id="KW-1133">Transmembrane helix</keyword>
<dbReference type="SUPFAM" id="SSF161070">
    <property type="entry name" value="SNF-like"/>
    <property type="match status" value="1"/>
</dbReference>
<evidence type="ECO:0000256" key="2">
    <source>
        <dbReference type="ARBA" id="ARBA00006459"/>
    </source>
</evidence>
<dbReference type="GO" id="GO:0005886">
    <property type="term" value="C:plasma membrane"/>
    <property type="evidence" value="ECO:0007669"/>
    <property type="project" value="TreeGrafter"/>
</dbReference>
<evidence type="ECO:0000256" key="6">
    <source>
        <dbReference type="ARBA" id="ARBA00022989"/>
    </source>
</evidence>
<dbReference type="Pfam" id="PF00209">
    <property type="entry name" value="SNF"/>
    <property type="match status" value="1"/>
</dbReference>
<evidence type="ECO:0000256" key="4">
    <source>
        <dbReference type="ARBA" id="ARBA00022692"/>
    </source>
</evidence>
<name>A0AAV5WFD4_9BILA</name>
<dbReference type="EMBL" id="BTSY01000005">
    <property type="protein sequence ID" value="GMT29393.1"/>
    <property type="molecule type" value="Genomic_DNA"/>
</dbReference>
<evidence type="ECO:0000313" key="10">
    <source>
        <dbReference type="EMBL" id="GMT29393.1"/>
    </source>
</evidence>
<evidence type="ECO:0000256" key="7">
    <source>
        <dbReference type="ARBA" id="ARBA00023136"/>
    </source>
</evidence>
<dbReference type="GO" id="GO:0015179">
    <property type="term" value="F:L-amino acid transmembrane transporter activity"/>
    <property type="evidence" value="ECO:0007669"/>
    <property type="project" value="TreeGrafter"/>
</dbReference>
<dbReference type="AlphaFoldDB" id="A0AAV5WFD4"/>
<comment type="subcellular location">
    <subcellularLocation>
        <location evidence="1">Membrane</location>
        <topology evidence="1">Multi-pass membrane protein</topology>
    </subcellularLocation>
</comment>
<dbReference type="PANTHER" id="PTHR11616:SF321">
    <property type="entry name" value="SODIUM-DEPENDENT NUTRIENT AMINO ACID TRANSPORTER 1-RELATED"/>
    <property type="match status" value="1"/>
</dbReference>
<evidence type="ECO:0008006" key="12">
    <source>
        <dbReference type="Google" id="ProtNLM"/>
    </source>
</evidence>
<keyword evidence="3" id="KW-0813">Transport</keyword>
<feature type="transmembrane region" description="Helical" evidence="9">
    <location>
        <begin position="287"/>
        <end position="306"/>
    </location>
</feature>
<keyword evidence="11" id="KW-1185">Reference proteome</keyword>
<reference evidence="10" key="1">
    <citation type="submission" date="2023-10" db="EMBL/GenBank/DDBJ databases">
        <title>Genome assembly of Pristionchus species.</title>
        <authorList>
            <person name="Yoshida K."/>
            <person name="Sommer R.J."/>
        </authorList>
    </citation>
    <scope>NUCLEOTIDE SEQUENCE</scope>
    <source>
        <strain evidence="10">RS5133</strain>
    </source>
</reference>
<evidence type="ECO:0000256" key="9">
    <source>
        <dbReference type="SAM" id="Phobius"/>
    </source>
</evidence>
<organism evidence="10 11">
    <name type="scientific">Pristionchus fissidentatus</name>
    <dbReference type="NCBI Taxonomy" id="1538716"/>
    <lineage>
        <taxon>Eukaryota</taxon>
        <taxon>Metazoa</taxon>
        <taxon>Ecdysozoa</taxon>
        <taxon>Nematoda</taxon>
        <taxon>Chromadorea</taxon>
        <taxon>Rhabditida</taxon>
        <taxon>Rhabditina</taxon>
        <taxon>Diplogasteromorpha</taxon>
        <taxon>Diplogasteroidea</taxon>
        <taxon>Neodiplogasteridae</taxon>
        <taxon>Pristionchus</taxon>
    </lineage>
</organism>
<dbReference type="InterPro" id="IPR000175">
    <property type="entry name" value="Na/ntran_symport"/>
</dbReference>
<dbReference type="PANTHER" id="PTHR11616">
    <property type="entry name" value="SODIUM/CHLORIDE DEPENDENT TRANSPORTER"/>
    <property type="match status" value="1"/>
</dbReference>
<feature type="transmembrane region" description="Helical" evidence="9">
    <location>
        <begin position="107"/>
        <end position="130"/>
    </location>
</feature>
<sequence length="310" mass="34729">TTQQIYETAGGDDPPQKPVEYVDQRVQHLVINQLQKKSHRKRIQNFWIRACVFTVFICSSDDITTCTALVRQFGPTVFLPILICAICIGMPLIYLEMGLGQFTSSNPIAIFSNMAPIGAGIGYTMIIVSILDVFRQVHLTTIFAHILLQSMQPLFGGDFYLTRCLFPYSSDCIDPHVRCAGIGDSYYNRVELQSTTAKSKFHQAYKEENSQCVSNMQVKYASRGLTASRLSHASGIERYIDLFLTNVGHDPTSPDVPRAAMDYNIMGIAVLALLLLMMYYDTTFIEGLGVFGTIMFIANISQNYVFMKNS</sequence>
<feature type="transmembrane region" description="Helical" evidence="9">
    <location>
        <begin position="263"/>
        <end position="281"/>
    </location>
</feature>
<keyword evidence="7 9" id="KW-0472">Membrane</keyword>
<evidence type="ECO:0000256" key="1">
    <source>
        <dbReference type="ARBA" id="ARBA00004141"/>
    </source>
</evidence>
<dbReference type="Proteomes" id="UP001432322">
    <property type="component" value="Unassembled WGS sequence"/>
</dbReference>
<comment type="similarity">
    <text evidence="2">Belongs to the sodium:neurotransmitter symporter (SNF) (TC 2.A.22) family.</text>
</comment>